<proteinExistence type="predicted"/>
<dbReference type="Pfam" id="PF00023">
    <property type="entry name" value="Ank"/>
    <property type="match status" value="1"/>
</dbReference>
<dbReference type="Pfam" id="PF12796">
    <property type="entry name" value="Ank_2"/>
    <property type="match status" value="1"/>
</dbReference>
<dbReference type="PROSITE" id="PS50297">
    <property type="entry name" value="ANK_REP_REGION"/>
    <property type="match status" value="1"/>
</dbReference>
<dbReference type="PANTHER" id="PTHR24198:SF165">
    <property type="entry name" value="ANKYRIN REPEAT-CONTAINING PROTEIN-RELATED"/>
    <property type="match status" value="1"/>
</dbReference>
<gene>
    <name evidence="4" type="ORF">AJ79_09295</name>
</gene>
<keyword evidence="1" id="KW-0677">Repeat</keyword>
<keyword evidence="2 3" id="KW-0040">ANK repeat</keyword>
<evidence type="ECO:0000313" key="4">
    <source>
        <dbReference type="EMBL" id="PGG97212.1"/>
    </source>
</evidence>
<keyword evidence="5" id="KW-1185">Reference proteome</keyword>
<dbReference type="EMBL" id="PDNB01000254">
    <property type="protein sequence ID" value="PGG97212.1"/>
    <property type="molecule type" value="Genomic_DNA"/>
</dbReference>
<evidence type="ECO:0000256" key="2">
    <source>
        <dbReference type="ARBA" id="ARBA00023043"/>
    </source>
</evidence>
<reference evidence="4 5" key="1">
    <citation type="submission" date="2017-10" db="EMBL/GenBank/DDBJ databases">
        <title>Comparative genomics in systemic dimorphic fungi from Ajellomycetaceae.</title>
        <authorList>
            <person name="Munoz J.F."/>
            <person name="Mcewen J.G."/>
            <person name="Clay O.K."/>
            <person name="Cuomo C.A."/>
        </authorList>
    </citation>
    <scope>NUCLEOTIDE SEQUENCE [LARGE SCALE GENOMIC DNA]</scope>
    <source>
        <strain evidence="4 5">UAMH5409</strain>
    </source>
</reference>
<comment type="caution">
    <text evidence="4">The sequence shown here is derived from an EMBL/GenBank/DDBJ whole genome shotgun (WGS) entry which is preliminary data.</text>
</comment>
<dbReference type="Gene3D" id="1.25.40.20">
    <property type="entry name" value="Ankyrin repeat-containing domain"/>
    <property type="match status" value="2"/>
</dbReference>
<dbReference type="InterPro" id="IPR036770">
    <property type="entry name" value="Ankyrin_rpt-contain_sf"/>
</dbReference>
<dbReference type="AlphaFoldDB" id="A0A2B7WKR1"/>
<dbReference type="SUPFAM" id="SSF48403">
    <property type="entry name" value="Ankyrin repeat"/>
    <property type="match status" value="1"/>
</dbReference>
<dbReference type="InterPro" id="IPR002110">
    <property type="entry name" value="Ankyrin_rpt"/>
</dbReference>
<dbReference type="OrthoDB" id="4207436at2759"/>
<dbReference type="PANTHER" id="PTHR24198">
    <property type="entry name" value="ANKYRIN REPEAT AND PROTEIN KINASE DOMAIN-CONTAINING PROTEIN"/>
    <property type="match status" value="1"/>
</dbReference>
<organism evidence="4 5">
    <name type="scientific">Helicocarpus griseus UAMH5409</name>
    <dbReference type="NCBI Taxonomy" id="1447875"/>
    <lineage>
        <taxon>Eukaryota</taxon>
        <taxon>Fungi</taxon>
        <taxon>Dikarya</taxon>
        <taxon>Ascomycota</taxon>
        <taxon>Pezizomycotina</taxon>
        <taxon>Eurotiomycetes</taxon>
        <taxon>Eurotiomycetidae</taxon>
        <taxon>Onygenales</taxon>
        <taxon>Ajellomycetaceae</taxon>
        <taxon>Helicocarpus</taxon>
    </lineage>
</organism>
<dbReference type="SMART" id="SM00248">
    <property type="entry name" value="ANK"/>
    <property type="match status" value="2"/>
</dbReference>
<dbReference type="Proteomes" id="UP000223968">
    <property type="component" value="Unassembled WGS sequence"/>
</dbReference>
<dbReference type="STRING" id="1447875.A0A2B7WKR1"/>
<sequence length="172" mass="18767">MRDTVGRTPLSHAAQFGRSGIVKLLLDIGTVEVDSKDQNGITPLGWAMVEGRQSTAEIYDFDINSQDESGRTALWWAADKIQSGVLEVLLAKSDIDPNVEDNYGDTALSRVVNQLNRWQSDGILTDNILRSGRKSVVALLPHPAIDINCLDKDRLEVLLQIAGARGSNEVGI</sequence>
<evidence type="ECO:0000256" key="1">
    <source>
        <dbReference type="ARBA" id="ARBA00022737"/>
    </source>
</evidence>
<dbReference type="PROSITE" id="PS50088">
    <property type="entry name" value="ANK_REPEAT"/>
    <property type="match status" value="1"/>
</dbReference>
<name>A0A2B7WKR1_9EURO</name>
<evidence type="ECO:0000313" key="5">
    <source>
        <dbReference type="Proteomes" id="UP000223968"/>
    </source>
</evidence>
<feature type="repeat" description="ANK" evidence="3">
    <location>
        <begin position="5"/>
        <end position="29"/>
    </location>
</feature>
<accession>A0A2B7WKR1</accession>
<evidence type="ECO:0000256" key="3">
    <source>
        <dbReference type="PROSITE-ProRule" id="PRU00023"/>
    </source>
</evidence>
<protein>
    <submittedName>
        <fullName evidence="4">Uncharacterized protein</fullName>
    </submittedName>
</protein>